<protein>
    <recommendedName>
        <fullName evidence="4">YkgJ family cysteine cluster protein</fullName>
    </recommendedName>
</protein>
<keyword evidence="3" id="KW-1185">Reference proteome</keyword>
<dbReference type="EMBL" id="LNQR01000042">
    <property type="protein sequence ID" value="KWT88505.1"/>
    <property type="molecule type" value="Genomic_DNA"/>
</dbReference>
<organism evidence="2 3">
    <name type="scientific">Candidatus Magnetominusculus xianensis</name>
    <dbReference type="NCBI Taxonomy" id="1748249"/>
    <lineage>
        <taxon>Bacteria</taxon>
        <taxon>Pseudomonadati</taxon>
        <taxon>Nitrospirota</taxon>
        <taxon>Nitrospiria</taxon>
        <taxon>Nitrospirales</taxon>
        <taxon>Nitrospiraceae</taxon>
        <taxon>Candidatus Magnetominusculus</taxon>
    </lineage>
</organism>
<evidence type="ECO:0000313" key="3">
    <source>
        <dbReference type="Proteomes" id="UP000060487"/>
    </source>
</evidence>
<feature type="region of interest" description="Disordered" evidence="1">
    <location>
        <begin position="205"/>
        <end position="226"/>
    </location>
</feature>
<feature type="compositionally biased region" description="Pro residues" evidence="1">
    <location>
        <begin position="205"/>
        <end position="217"/>
    </location>
</feature>
<evidence type="ECO:0000256" key="1">
    <source>
        <dbReference type="SAM" id="MobiDB-lite"/>
    </source>
</evidence>
<name>A0ABR5SHL7_9BACT</name>
<evidence type="ECO:0000313" key="2">
    <source>
        <dbReference type="EMBL" id="KWT88505.1"/>
    </source>
</evidence>
<comment type="caution">
    <text evidence="2">The sequence shown here is derived from an EMBL/GenBank/DDBJ whole genome shotgun (WGS) entry which is preliminary data.</text>
</comment>
<dbReference type="RefSeq" id="WP_085051900.1">
    <property type="nucleotide sequence ID" value="NZ_LNQR01000042.1"/>
</dbReference>
<sequence>MSFDIMPYIDKLSEIFMASDALYQKSQEHYTVGGEPFSCTGCLDNCCTTVFYHYTLIEYFYLAEGLSQITDDTMAEAIAERSQAYFMEIVRNPFKTDSLRIMCPLNFDGMCVVYKNRPLICRVHGVPSSLSQPGKANQRWDGCKRFTDQHGGKEFPVVIDRTPFYSQIASLEGQLRKEMVFFQRYKKTIAEMIIDYIKDEPFLSNPPAPPTCPPPTCPGASQRHST</sequence>
<dbReference type="Proteomes" id="UP000060487">
    <property type="component" value="Unassembled WGS sequence"/>
</dbReference>
<evidence type="ECO:0008006" key="4">
    <source>
        <dbReference type="Google" id="ProtNLM"/>
    </source>
</evidence>
<gene>
    <name evidence="2" type="ORF">ASN18_1259</name>
</gene>
<proteinExistence type="predicted"/>
<accession>A0ABR5SHL7</accession>
<reference evidence="2 3" key="1">
    <citation type="submission" date="2015-11" db="EMBL/GenBank/DDBJ databases">
        <authorList>
            <person name="Lin W."/>
        </authorList>
    </citation>
    <scope>NUCLEOTIDE SEQUENCE [LARGE SCALE GENOMIC DNA]</scope>
    <source>
        <strain evidence="2 3">HCH-1</strain>
    </source>
</reference>